<keyword evidence="2" id="KW-1185">Reference proteome</keyword>
<dbReference type="AlphaFoldDB" id="A0A1M6DHW0"/>
<dbReference type="Gene3D" id="2.160.20.10">
    <property type="entry name" value="Single-stranded right-handed beta-helix, Pectin lyase-like"/>
    <property type="match status" value="1"/>
</dbReference>
<dbReference type="EMBL" id="FQYY01000004">
    <property type="protein sequence ID" value="SHI72721.1"/>
    <property type="molecule type" value="Genomic_DNA"/>
</dbReference>
<dbReference type="InterPro" id="IPR059226">
    <property type="entry name" value="Choice_anch_Q_dom"/>
</dbReference>
<sequence length="334" mass="35042">SGDFNDDDVITGAGSSLSFTNNTENAYHVLICSGDVGSASLDGFTIIGGNANDFTYQYVNGIMIDTFNGGGMHNASSLIITNTTFSGNYGYNGGGMFNNYFSLVITNTNFSENIANYGGGMLNFYNSAAVITNSTFSGNNAVYGGGMCNESSSLDISNNTFIGNSAKYSSDVMANFYNSSLNIYNSIVWGELYSNSFSSTLDIQYSLIEGSSDTSNGNLDATGLTETDIFTDPTNGDYSLKDSSVAINAASNTLYTSVGGDLTNDVDIAGNARLVGSTLDIGAYENQPLQLVPDTSNIVYVNKNVSGGTADGSSWANAIPELADALVWAKQNEA</sequence>
<dbReference type="InterPro" id="IPR011050">
    <property type="entry name" value="Pectin_lyase_fold/virulence"/>
</dbReference>
<dbReference type="Proteomes" id="UP000184225">
    <property type="component" value="Unassembled WGS sequence"/>
</dbReference>
<accession>A0A1M6DHW0</accession>
<reference evidence="1 2" key="1">
    <citation type="submission" date="2016-11" db="EMBL/GenBank/DDBJ databases">
        <authorList>
            <person name="Jaros S."/>
            <person name="Januszkiewicz K."/>
            <person name="Wedrychowicz H."/>
        </authorList>
    </citation>
    <scope>NUCLEOTIDE SEQUENCE [LARGE SCALE GENOMIC DNA]</scope>
    <source>
        <strain evidence="1 2">DSM 21425</strain>
    </source>
</reference>
<evidence type="ECO:0008006" key="3">
    <source>
        <dbReference type="Google" id="ProtNLM"/>
    </source>
</evidence>
<name>A0A1M6DHW0_9FLAO</name>
<dbReference type="NCBIfam" id="NF041518">
    <property type="entry name" value="choice_anch_Q"/>
    <property type="match status" value="1"/>
</dbReference>
<feature type="non-terminal residue" evidence="1">
    <location>
        <position position="334"/>
    </location>
</feature>
<feature type="non-terminal residue" evidence="1">
    <location>
        <position position="1"/>
    </location>
</feature>
<dbReference type="SUPFAM" id="SSF51126">
    <property type="entry name" value="Pectin lyase-like"/>
    <property type="match status" value="1"/>
</dbReference>
<protein>
    <recommendedName>
        <fullName evidence="3">Polymorphic outer membrane protein repeat-containing protein</fullName>
    </recommendedName>
</protein>
<dbReference type="InterPro" id="IPR012334">
    <property type="entry name" value="Pectin_lyas_fold"/>
</dbReference>
<evidence type="ECO:0000313" key="1">
    <source>
        <dbReference type="EMBL" id="SHI72721.1"/>
    </source>
</evidence>
<dbReference type="STRING" id="579105.SAMN04488096_1041"/>
<evidence type="ECO:0000313" key="2">
    <source>
        <dbReference type="Proteomes" id="UP000184225"/>
    </source>
</evidence>
<organism evidence="1 2">
    <name type="scientific">Mesonia phycicola</name>
    <dbReference type="NCBI Taxonomy" id="579105"/>
    <lineage>
        <taxon>Bacteria</taxon>
        <taxon>Pseudomonadati</taxon>
        <taxon>Bacteroidota</taxon>
        <taxon>Flavobacteriia</taxon>
        <taxon>Flavobacteriales</taxon>
        <taxon>Flavobacteriaceae</taxon>
        <taxon>Mesonia</taxon>
    </lineage>
</organism>
<proteinExistence type="predicted"/>
<dbReference type="RefSeq" id="WP_317041151.1">
    <property type="nucleotide sequence ID" value="NZ_FQYY01000004.1"/>
</dbReference>
<gene>
    <name evidence="1" type="ORF">SAMN04488096_1041</name>
</gene>